<dbReference type="Proteomes" id="UP000178417">
    <property type="component" value="Unassembled WGS sequence"/>
</dbReference>
<evidence type="ECO:0000313" key="1">
    <source>
        <dbReference type="EMBL" id="OGC22581.1"/>
    </source>
</evidence>
<name>A0A1F4SQ81_UNCSA</name>
<dbReference type="AlphaFoldDB" id="A0A1F4SQ81"/>
<dbReference type="STRING" id="1802579.A2310_07440"/>
<evidence type="ECO:0008006" key="3">
    <source>
        <dbReference type="Google" id="ProtNLM"/>
    </source>
</evidence>
<reference evidence="1 2" key="1">
    <citation type="journal article" date="2016" name="Nat. Commun.">
        <title>Thousands of microbial genomes shed light on interconnected biogeochemical processes in an aquifer system.</title>
        <authorList>
            <person name="Anantharaman K."/>
            <person name="Brown C.T."/>
            <person name="Hug L.A."/>
            <person name="Sharon I."/>
            <person name="Castelle C.J."/>
            <person name="Probst A.J."/>
            <person name="Thomas B.C."/>
            <person name="Singh A."/>
            <person name="Wilkins M.J."/>
            <person name="Karaoz U."/>
            <person name="Brodie E.L."/>
            <person name="Williams K.H."/>
            <person name="Hubbard S.S."/>
            <person name="Banfield J.F."/>
        </authorList>
    </citation>
    <scope>NUCLEOTIDE SEQUENCE [LARGE SCALE GENOMIC DNA]</scope>
</reference>
<comment type="caution">
    <text evidence="1">The sequence shown here is derived from an EMBL/GenBank/DDBJ whole genome shotgun (WGS) entry which is preliminary data.</text>
</comment>
<protein>
    <recommendedName>
        <fullName evidence="3">HPr kinase/phosphorylase C-terminal domain-containing protein</fullName>
    </recommendedName>
</protein>
<accession>A0A1F4SQ81</accession>
<gene>
    <name evidence="1" type="ORF">A2310_07440</name>
</gene>
<evidence type="ECO:0000313" key="2">
    <source>
        <dbReference type="Proteomes" id="UP000178417"/>
    </source>
</evidence>
<sequence>MIKESYYNIHNILKFKLVSEKENWLEFLDRQFKYFSIDIDKEDDMDFEFRLGEMPISLKTDTLKVGKYLVKEGIIYWEDSRKFGKWKIAIKGLNEKKTTIFFDGNDLSCKYLFYQVIEPLFYYKLSLKGYILLHSSCVGDGERAFAFPALLGTGKTSLLLLLLEHGMKEYFSDDFTIFSKEGIVYNYPTPISLFDYNVAKCPFIKKRLTAWERILIARNSWIYKLSAGFAKPPLFANLDSVFPEIQIGNSKPLSAIFLLKTTTNNNFFIKEDVEGSVLIPGLMWINKFEFNSFLNFIEAYSYGNPQKGVFSHWEEFKNNLLGLLKSTKCHEIYIPQKFDYRNKEFLDSLQKIMAK</sequence>
<dbReference type="EMBL" id="MEUB01000027">
    <property type="protein sequence ID" value="OGC22581.1"/>
    <property type="molecule type" value="Genomic_DNA"/>
</dbReference>
<proteinExistence type="predicted"/>
<organism evidence="1 2">
    <name type="scientific">candidate division WOR-1 bacterium RIFOXYB2_FULL_37_13</name>
    <dbReference type="NCBI Taxonomy" id="1802579"/>
    <lineage>
        <taxon>Bacteria</taxon>
        <taxon>Bacillati</taxon>
        <taxon>Saganbacteria</taxon>
    </lineage>
</organism>